<dbReference type="Proteomes" id="UP000316714">
    <property type="component" value="Unassembled WGS sequence"/>
</dbReference>
<proteinExistence type="predicted"/>
<organism evidence="1 2">
    <name type="scientific">Posidoniimonas corsicana</name>
    <dbReference type="NCBI Taxonomy" id="1938618"/>
    <lineage>
        <taxon>Bacteria</taxon>
        <taxon>Pseudomonadati</taxon>
        <taxon>Planctomycetota</taxon>
        <taxon>Planctomycetia</taxon>
        <taxon>Pirellulales</taxon>
        <taxon>Lacipirellulaceae</taxon>
        <taxon>Posidoniimonas</taxon>
    </lineage>
</organism>
<gene>
    <name evidence="1" type="ORF">KOR34_07630</name>
</gene>
<dbReference type="OrthoDB" id="289843at2"/>
<protein>
    <submittedName>
        <fullName evidence="1">Uncharacterized protein</fullName>
    </submittedName>
</protein>
<reference evidence="1 2" key="1">
    <citation type="submission" date="2019-02" db="EMBL/GenBank/DDBJ databases">
        <title>Deep-cultivation of Planctomycetes and their phenomic and genomic characterization uncovers novel biology.</title>
        <authorList>
            <person name="Wiegand S."/>
            <person name="Jogler M."/>
            <person name="Boedeker C."/>
            <person name="Pinto D."/>
            <person name="Vollmers J."/>
            <person name="Rivas-Marin E."/>
            <person name="Kohn T."/>
            <person name="Peeters S.H."/>
            <person name="Heuer A."/>
            <person name="Rast P."/>
            <person name="Oberbeckmann S."/>
            <person name="Bunk B."/>
            <person name="Jeske O."/>
            <person name="Meyerdierks A."/>
            <person name="Storesund J.E."/>
            <person name="Kallscheuer N."/>
            <person name="Luecker S."/>
            <person name="Lage O.M."/>
            <person name="Pohl T."/>
            <person name="Merkel B.J."/>
            <person name="Hornburger P."/>
            <person name="Mueller R.-W."/>
            <person name="Bruemmer F."/>
            <person name="Labrenz M."/>
            <person name="Spormann A.M."/>
            <person name="Op Den Camp H."/>
            <person name="Overmann J."/>
            <person name="Amann R."/>
            <person name="Jetten M.S.M."/>
            <person name="Mascher T."/>
            <person name="Medema M.H."/>
            <person name="Devos D.P."/>
            <person name="Kaster A.-K."/>
            <person name="Ovreas L."/>
            <person name="Rohde M."/>
            <person name="Galperin M.Y."/>
            <person name="Jogler C."/>
        </authorList>
    </citation>
    <scope>NUCLEOTIDE SEQUENCE [LARGE SCALE GENOMIC DNA]</scope>
    <source>
        <strain evidence="1 2">KOR34</strain>
    </source>
</reference>
<dbReference type="EMBL" id="SIHJ01000001">
    <property type="protein sequence ID" value="TWT35867.1"/>
    <property type="molecule type" value="Genomic_DNA"/>
</dbReference>
<comment type="caution">
    <text evidence="1">The sequence shown here is derived from an EMBL/GenBank/DDBJ whole genome shotgun (WGS) entry which is preliminary data.</text>
</comment>
<evidence type="ECO:0000313" key="2">
    <source>
        <dbReference type="Proteomes" id="UP000316714"/>
    </source>
</evidence>
<keyword evidence="2" id="KW-1185">Reference proteome</keyword>
<sequence length="297" mass="33829">MAALEDIAEVETAFTRCISILEMLIDRCDRVEHYLAKGVEFEDAEPPFRYPVRAIWPSREKKLRDSCRLLDADLYASLLLELLQKLSDAVHRAQVALDALSEDICTTLSKVGPDPWRPTVRRSTLDKLIFWPIDPHCRVRIPDCWREWETLTRQSDPRPAWIALRTQLESFRSDAVSIRGEVDSEVHKVEAPVFAGSGVVSGDEPADLKWDSDKGELRYSGQLIRTAKRRNTNIRRVLDAFEEQGWPTRIDDPLPGGQDSSRVKETCDSLRNGLSVIDFRPDGGDGFRWELVKAEIA</sequence>
<evidence type="ECO:0000313" key="1">
    <source>
        <dbReference type="EMBL" id="TWT35867.1"/>
    </source>
</evidence>
<dbReference type="AlphaFoldDB" id="A0A5C5VD40"/>
<accession>A0A5C5VD40</accession>
<name>A0A5C5VD40_9BACT</name>